<protein>
    <submittedName>
        <fullName evidence="1">RAS-related protein Rab5</fullName>
    </submittedName>
</protein>
<reference evidence="1 2" key="1">
    <citation type="journal article" date="2010" name="Nat. Commun.">
        <title>The complete sequence of the smallest known nuclear genome from the microsporidian Encephalitozoon intestinalis.</title>
        <authorList>
            <person name="Corradi N."/>
            <person name="Pombert J.-F."/>
            <person name="Farinelli L."/>
            <person name="Didier E.S."/>
            <person name="Keeling P.J."/>
        </authorList>
    </citation>
    <scope>NUCLEOTIDE SEQUENCE [LARGE SCALE GENOMIC DNA]</scope>
    <source>
        <strain evidence="1 2">ATCC 50506</strain>
    </source>
</reference>
<dbReference type="HOGENOM" id="CLU_1547561_0_0_1"/>
<proteinExistence type="predicted"/>
<accession>E0S8R3</accession>
<name>E0S8R3_ENCIT</name>
<dbReference type="GeneID" id="9698289"/>
<dbReference type="AlphaFoldDB" id="E0S8R3"/>
<evidence type="ECO:0000313" key="1">
    <source>
        <dbReference type="EMBL" id="ADM12101.1"/>
    </source>
</evidence>
<dbReference type="RefSeq" id="XP_003073461.1">
    <property type="nucleotide sequence ID" value="XM_003073415.1"/>
</dbReference>
<organism evidence="1 2">
    <name type="scientific">Encephalitozoon intestinalis (strain ATCC 50506)</name>
    <name type="common">Microsporidian parasite</name>
    <name type="synonym">Septata intestinalis</name>
    <dbReference type="NCBI Taxonomy" id="876142"/>
    <lineage>
        <taxon>Eukaryota</taxon>
        <taxon>Fungi</taxon>
        <taxon>Fungi incertae sedis</taxon>
        <taxon>Microsporidia</taxon>
        <taxon>Unikaryonidae</taxon>
        <taxon>Encephalitozoon</taxon>
    </lineage>
</organism>
<reference evidence="1 2" key="2">
    <citation type="journal article" date="2012" name="Proc. Natl. Acad. Sci. U.S.A.">
        <title>Gain and loss of multiple functionally related, horizontally transferred genes in the reduced genomes of two microsporidian parasites.</title>
        <authorList>
            <person name="Pombert J.-F."/>
            <person name="Selman M."/>
            <person name="Burki F."/>
            <person name="Bardell F.T."/>
            <person name="Farinelli L."/>
            <person name="Solter L.F."/>
            <person name="Whitman D.W."/>
            <person name="Weiss L.M."/>
            <person name="Corradi N."/>
            <person name="Keeling P.J."/>
        </authorList>
    </citation>
    <scope>NUCLEOTIDE SEQUENCE [LARGE SCALE GENOMIC DNA]</scope>
    <source>
        <strain evidence="1 2">ATCC 50506</strain>
    </source>
</reference>
<keyword evidence="2" id="KW-1185">Reference proteome</keyword>
<dbReference type="Proteomes" id="UP000002313">
    <property type="component" value="Chromosome VIII"/>
</dbReference>
<dbReference type="EMBL" id="CP001949">
    <property type="protein sequence ID" value="ADM12101.1"/>
    <property type="molecule type" value="Genomic_DNA"/>
</dbReference>
<dbReference type="VEuPathDB" id="MicrosporidiaDB:Eint_081690"/>
<sequence length="173" mass="19768">MTKARDEKSEVFEEVSEVGGKVESRRPRKETFYRKRTKIDFESMCSDDVERLIGNVDILKDEDADDRYTALNRSFLISCMALKDHEASLSPLFSQYKKFLAFIKRSDDSTGDPKGEGVGMFSFSLYDFGPFEEERVPGDRNNSQHKCSQGEIYKFLTRYFGVECPNAGTTTSS</sequence>
<dbReference type="KEGG" id="ein:Eint_081690"/>
<evidence type="ECO:0000313" key="2">
    <source>
        <dbReference type="Proteomes" id="UP000002313"/>
    </source>
</evidence>
<gene>
    <name evidence="1" type="ORF">Eint_081690</name>
</gene>